<feature type="transmembrane region" description="Helical" evidence="2">
    <location>
        <begin position="247"/>
        <end position="268"/>
    </location>
</feature>
<feature type="transmembrane region" description="Helical" evidence="2">
    <location>
        <begin position="206"/>
        <end position="227"/>
    </location>
</feature>
<feature type="transmembrane region" description="Helical" evidence="2">
    <location>
        <begin position="117"/>
        <end position="141"/>
    </location>
</feature>
<proteinExistence type="predicted"/>
<evidence type="ECO:0000256" key="2">
    <source>
        <dbReference type="SAM" id="Phobius"/>
    </source>
</evidence>
<feature type="compositionally biased region" description="Polar residues" evidence="1">
    <location>
        <begin position="401"/>
        <end position="415"/>
    </location>
</feature>
<organism evidence="4 5">
    <name type="scientific">Cupriavidus pinatubonensis</name>
    <dbReference type="NCBI Taxonomy" id="248026"/>
    <lineage>
        <taxon>Bacteria</taxon>
        <taxon>Pseudomonadati</taxon>
        <taxon>Pseudomonadota</taxon>
        <taxon>Betaproteobacteria</taxon>
        <taxon>Burkholderiales</taxon>
        <taxon>Burkholderiaceae</taxon>
        <taxon>Cupriavidus</taxon>
    </lineage>
</organism>
<feature type="transmembrane region" description="Helical" evidence="2">
    <location>
        <begin position="45"/>
        <end position="65"/>
    </location>
</feature>
<feature type="signal peptide" evidence="3">
    <location>
        <begin position="1"/>
        <end position="21"/>
    </location>
</feature>
<keyword evidence="2" id="KW-1133">Transmembrane helix</keyword>
<evidence type="ECO:0000313" key="4">
    <source>
        <dbReference type="EMBL" id="CAG9170404.1"/>
    </source>
</evidence>
<keyword evidence="3" id="KW-0732">Signal</keyword>
<feature type="chain" id="PRO_5046574097" description="TrbL/VirB6 plasmid conjugal transfer protein" evidence="3">
    <location>
        <begin position="22"/>
        <end position="480"/>
    </location>
</feature>
<accession>A0ABM8WSG6</accession>
<feature type="compositionally biased region" description="Basic and acidic residues" evidence="1">
    <location>
        <begin position="451"/>
        <end position="464"/>
    </location>
</feature>
<evidence type="ECO:0008006" key="6">
    <source>
        <dbReference type="Google" id="ProtNLM"/>
    </source>
</evidence>
<evidence type="ECO:0000256" key="1">
    <source>
        <dbReference type="SAM" id="MobiDB-lite"/>
    </source>
</evidence>
<dbReference type="EMBL" id="CAJZAF010000008">
    <property type="protein sequence ID" value="CAG9170404.1"/>
    <property type="molecule type" value="Genomic_DNA"/>
</dbReference>
<reference evidence="4 5" key="1">
    <citation type="submission" date="2021-08" db="EMBL/GenBank/DDBJ databases">
        <authorList>
            <person name="Peeters C."/>
        </authorList>
    </citation>
    <scope>NUCLEOTIDE SEQUENCE [LARGE SCALE GENOMIC DNA]</scope>
    <source>
        <strain evidence="4 5">LMG 23994</strain>
    </source>
</reference>
<comment type="caution">
    <text evidence="4">The sequence shown here is derived from an EMBL/GenBank/DDBJ whole genome shotgun (WGS) entry which is preliminary data.</text>
</comment>
<evidence type="ECO:0000313" key="5">
    <source>
        <dbReference type="Proteomes" id="UP000701702"/>
    </source>
</evidence>
<dbReference type="RefSeq" id="WP_224001603.1">
    <property type="nucleotide sequence ID" value="NZ_CAJZAF010000008.1"/>
</dbReference>
<keyword evidence="5" id="KW-1185">Reference proteome</keyword>
<name>A0ABM8WSG6_9BURK</name>
<evidence type="ECO:0000256" key="3">
    <source>
        <dbReference type="SAM" id="SignalP"/>
    </source>
</evidence>
<keyword evidence="2" id="KW-0472">Membrane</keyword>
<feature type="transmembrane region" description="Helical" evidence="2">
    <location>
        <begin position="173"/>
        <end position="194"/>
    </location>
</feature>
<protein>
    <recommendedName>
        <fullName evidence="6">TrbL/VirB6 plasmid conjugal transfer protein</fullName>
    </recommendedName>
</protein>
<sequence>MRVNRFIVTGALLLISGAAMAQVTTDGVVDVVKQGLSASATNLIAPKVMGWLGAFLTLQFCLTNYRKLLQGADLQEIMAKLVGALFSAGLCITAVTYGPEFIDSVGNDLLSHFLSSVPGTGSVLAVTLSLATAILTAAGVVSAVNNALASVLTMVFWIVLGGGVYLACKVFMFYLELGMVVVLSPISFALLGLDNFRDQGLAPIKSLVSLVYRAVLFGVVFGIFKYVSDSMVDTINGINWFDVTGVATNISKLVSALIAFPILLFLTFKSDSIAATLAGGSTSLGNAAAGQAVAAGAAAGAAAAAAGSATTGAAGKVPQSMAAFIDNLSKMAGGGSISNASPMGVGCGDAPVFTRPASTPSLSVGAPAADGASAASPPQRPQASDAGTQSVGSGRYGAEPQETSPESARQAQAPGNASGVAIGGPPGSGASKMEETLEKLTNHLTQPKKPTLGERLGEANRHLSQEQAETRISMSGHGHD</sequence>
<dbReference type="Proteomes" id="UP000701702">
    <property type="component" value="Unassembled WGS sequence"/>
</dbReference>
<feature type="transmembrane region" description="Helical" evidence="2">
    <location>
        <begin position="77"/>
        <end position="97"/>
    </location>
</feature>
<feature type="compositionally biased region" description="Low complexity" evidence="1">
    <location>
        <begin position="365"/>
        <end position="386"/>
    </location>
</feature>
<gene>
    <name evidence="4" type="ORF">LMG23994_01882</name>
</gene>
<feature type="transmembrane region" description="Helical" evidence="2">
    <location>
        <begin position="148"/>
        <end position="167"/>
    </location>
</feature>
<feature type="region of interest" description="Disordered" evidence="1">
    <location>
        <begin position="358"/>
        <end position="480"/>
    </location>
</feature>
<keyword evidence="2" id="KW-0812">Transmembrane</keyword>
<feature type="compositionally biased region" description="Basic and acidic residues" evidence="1">
    <location>
        <begin position="432"/>
        <end position="441"/>
    </location>
</feature>